<dbReference type="EMBL" id="JACARF010000042">
    <property type="protein sequence ID" value="NWE78833.1"/>
    <property type="molecule type" value="Genomic_DNA"/>
</dbReference>
<proteinExistence type="predicted"/>
<reference evidence="1 2" key="1">
    <citation type="submission" date="2020-04" db="EMBL/GenBank/DDBJ databases">
        <title>Molecular characterization of pseudomonads from Agaricus bisporus reveal novel blotch 2 pathogens in Western Europe.</title>
        <authorList>
            <person name="Taparia T."/>
            <person name="Krijger M."/>
            <person name="Haynes E."/>
            <person name="Elpinstone J.G."/>
            <person name="Noble R."/>
            <person name="Van Der Wolf J."/>
        </authorList>
    </citation>
    <scope>NUCLEOTIDE SEQUENCE [LARGE SCALE GENOMIC DNA]</scope>
    <source>
        <strain evidence="1 2">IPO3781</strain>
    </source>
</reference>
<evidence type="ECO:0000313" key="2">
    <source>
        <dbReference type="Proteomes" id="UP000537188"/>
    </source>
</evidence>
<dbReference type="RefSeq" id="WP_177115695.1">
    <property type="nucleotide sequence ID" value="NZ_JACARF010000042.1"/>
</dbReference>
<comment type="caution">
    <text evidence="1">The sequence shown here is derived from an EMBL/GenBank/DDBJ whole genome shotgun (WGS) entry which is preliminary data.</text>
</comment>
<dbReference type="AlphaFoldDB" id="A0A7Y8FH38"/>
<gene>
    <name evidence="1" type="ORF">HX828_25065</name>
</gene>
<organism evidence="1 2">
    <name type="scientific">Pseudomonas yamanorum</name>
    <dbReference type="NCBI Taxonomy" id="515393"/>
    <lineage>
        <taxon>Bacteria</taxon>
        <taxon>Pseudomonadati</taxon>
        <taxon>Pseudomonadota</taxon>
        <taxon>Gammaproteobacteria</taxon>
        <taxon>Pseudomonadales</taxon>
        <taxon>Pseudomonadaceae</taxon>
        <taxon>Pseudomonas</taxon>
    </lineage>
</organism>
<evidence type="ECO:0000313" key="1">
    <source>
        <dbReference type="EMBL" id="NWE78833.1"/>
    </source>
</evidence>
<dbReference type="Proteomes" id="UP000537188">
    <property type="component" value="Unassembled WGS sequence"/>
</dbReference>
<protein>
    <submittedName>
        <fullName evidence="1">Uncharacterized protein</fullName>
    </submittedName>
</protein>
<sequence>MNYLEKEIDEAIIALNIEVKKLAPNEVDSLITSLSERFFRTKQKVLDPSDLNIKNEQHNPNFWKEIPDIIHSGSLILIVFDSSQRAWRVGSANNLTSILSETTGYPFWVTDQDQTFVANMDDHDCVTWA</sequence>
<name>A0A7Y8FH38_9PSED</name>
<accession>A0A7Y8FH38</accession>